<evidence type="ECO:0000256" key="1">
    <source>
        <dbReference type="SAM" id="MobiDB-lite"/>
    </source>
</evidence>
<evidence type="ECO:0000313" key="3">
    <source>
        <dbReference type="EMBL" id="KFH45796.1"/>
    </source>
</evidence>
<dbReference type="InterPro" id="IPR000219">
    <property type="entry name" value="DH_dom"/>
</dbReference>
<name>A0A086T8W4_HAPC1</name>
<dbReference type="PANTHER" id="PTHR45818">
    <property type="entry name" value="PROTEIN VAV"/>
    <property type="match status" value="1"/>
</dbReference>
<comment type="caution">
    <text evidence="3">The sequence shown here is derived from an EMBL/GenBank/DDBJ whole genome shotgun (WGS) entry which is preliminary data.</text>
</comment>
<feature type="compositionally biased region" description="Polar residues" evidence="1">
    <location>
        <begin position="836"/>
        <end position="846"/>
    </location>
</feature>
<protein>
    <submittedName>
        <fullName evidence="3">Phosphatidylinositol 3,4,5-trisphosphate-dependent Rac exchanger 1 protein-like protein</fullName>
    </submittedName>
</protein>
<feature type="domain" description="DH" evidence="2">
    <location>
        <begin position="232"/>
        <end position="483"/>
    </location>
</feature>
<organism evidence="3 4">
    <name type="scientific">Hapsidospora chrysogenum (strain ATCC 11550 / CBS 779.69 / DSM 880 / IAM 14645 / JCM 23072 / IMI 49137)</name>
    <name type="common">Acremonium chrysogenum</name>
    <dbReference type="NCBI Taxonomy" id="857340"/>
    <lineage>
        <taxon>Eukaryota</taxon>
        <taxon>Fungi</taxon>
        <taxon>Dikarya</taxon>
        <taxon>Ascomycota</taxon>
        <taxon>Pezizomycotina</taxon>
        <taxon>Sordariomycetes</taxon>
        <taxon>Hypocreomycetidae</taxon>
        <taxon>Hypocreales</taxon>
        <taxon>Bionectriaceae</taxon>
        <taxon>Hapsidospora</taxon>
    </lineage>
</organism>
<dbReference type="SMART" id="SM00325">
    <property type="entry name" value="RhoGEF"/>
    <property type="match status" value="1"/>
</dbReference>
<dbReference type="AlphaFoldDB" id="A0A086T8W4"/>
<keyword evidence="4" id="KW-1185">Reference proteome</keyword>
<dbReference type="OrthoDB" id="8059989at2759"/>
<feature type="region of interest" description="Disordered" evidence="1">
    <location>
        <begin position="789"/>
        <end position="946"/>
    </location>
</feature>
<sequence length="946" mass="103963">MHTAHPPILHGPILAYPIPVAPPAKDTRDTRSNQFCPPPEVDGTGRLTALDYLDSLSLALGDNSLDVDATPPHACGPSVSVRPQLDTHEIPEDLPARELGSPSQRSLRKWVTSLHRRASRRLSIQDAPYFPESFQLGRDGSKRPARLQRRHRRISSSGSSFGFVATVRGVSLSLATASLGAFSGSSDRARILSRTERSSKASASGLRASEDSAIPERATLRQDAAATERARQRRCVLEEMIATEESYIGDIRFLINVYGSTLASLSSKVVGLRRSINRNLTDIVELHEEILGELHRVIPDSEYSQPETQLPVAPLKTQNQAKLPGHRRWRSLDTVPGYHHSTSPTYGSSGLLADPQVAADVARIFAKRMNRFFIYKEYAAKYDTLTADFGSAPSIIPDWELYQKGLEVLGSTIASVRHSADTVRKSLAVSDLIMKPIQRICKYPLLLSDLLRYTTVTDCPNSHMEVESTLTRLREAVAEINHATENAQNWAILEKTWLLQDRLELDAVTKTRIRSLGRIHLCGALHVCWQSAKGMQGQYMVSLLYQDVLCLANAGKVDQIYTIMACVNLNKAKVEDADNGYGRTIFDKRAASPVNSRPGIQCHTAPFSWKLVFECDCEKYELLMTACSAKEEVEWRSRLSRPGQDDREPNNPNIYSTTELNMTSLGTVFGKQGTAARKPPMNRASTIGHRLPICRVILRNTSAVQDGEGIYCGSSDLHRSQSLLTTRTKSPILAPPRSERARLESLLEDVWSRGVLPFPGIGAGAGGGHLVRASSMMRRMSMASLAGSLRRSASLGRTAKRLSEGGPGDSCGHLDSAGLAKPRAAPKSLLRVDSEGTPTAVRSNMQEMKVPDKSSDAESMRPSQNVRRIEGGDEDLKSRCRPEEDRLDPSLAPSRNSSPFSNDNGAFAEGGELFYGSRTQEPGPVGQVNQIGTDDAKGRRGWNFLR</sequence>
<evidence type="ECO:0000259" key="2">
    <source>
        <dbReference type="PROSITE" id="PS50010"/>
    </source>
</evidence>
<gene>
    <name evidence="3" type="ORF">ACRE_034090</name>
</gene>
<feature type="compositionally biased region" description="Polar residues" evidence="1">
    <location>
        <begin position="893"/>
        <end position="904"/>
    </location>
</feature>
<reference evidence="4" key="1">
    <citation type="journal article" date="2014" name="Genome Announc.">
        <title>Genome sequence and annotation of Acremonium chrysogenum, producer of the beta-lactam antibiotic cephalosporin C.</title>
        <authorList>
            <person name="Terfehr D."/>
            <person name="Dahlmann T.A."/>
            <person name="Specht T."/>
            <person name="Zadra I."/>
            <person name="Kuernsteiner H."/>
            <person name="Kueck U."/>
        </authorList>
    </citation>
    <scope>NUCLEOTIDE SEQUENCE [LARGE SCALE GENOMIC DNA]</scope>
    <source>
        <strain evidence="4">ATCC 11550 / CBS 779.69 / DSM 880 / IAM 14645 / JCM 23072 / IMI 49137</strain>
    </source>
</reference>
<proteinExistence type="predicted"/>
<dbReference type="STRING" id="857340.A0A086T8W4"/>
<dbReference type="InterPro" id="IPR035899">
    <property type="entry name" value="DBL_dom_sf"/>
</dbReference>
<accession>A0A086T8W4</accession>
<evidence type="ECO:0000313" key="4">
    <source>
        <dbReference type="Proteomes" id="UP000029964"/>
    </source>
</evidence>
<dbReference type="GO" id="GO:0005737">
    <property type="term" value="C:cytoplasm"/>
    <property type="evidence" value="ECO:0007669"/>
    <property type="project" value="TreeGrafter"/>
</dbReference>
<dbReference type="PANTHER" id="PTHR45818:SF3">
    <property type="entry name" value="PROTEIN VAV"/>
    <property type="match status" value="1"/>
</dbReference>
<dbReference type="Pfam" id="PF00621">
    <property type="entry name" value="RhoGEF"/>
    <property type="match status" value="1"/>
</dbReference>
<dbReference type="HOGENOM" id="CLU_010210_0_1_1"/>
<dbReference type="Gene3D" id="1.20.900.10">
    <property type="entry name" value="Dbl homology (DH) domain"/>
    <property type="match status" value="1"/>
</dbReference>
<dbReference type="PROSITE" id="PS50010">
    <property type="entry name" value="DH_2"/>
    <property type="match status" value="1"/>
</dbReference>
<feature type="compositionally biased region" description="Basic and acidic residues" evidence="1">
    <location>
        <begin position="849"/>
        <end position="859"/>
    </location>
</feature>
<dbReference type="EMBL" id="JPKY01000027">
    <property type="protein sequence ID" value="KFH45796.1"/>
    <property type="molecule type" value="Genomic_DNA"/>
</dbReference>
<feature type="region of interest" description="Disordered" evidence="1">
    <location>
        <begin position="20"/>
        <end position="42"/>
    </location>
</feature>
<dbReference type="GO" id="GO:0005085">
    <property type="term" value="F:guanyl-nucleotide exchange factor activity"/>
    <property type="evidence" value="ECO:0007669"/>
    <property type="project" value="InterPro"/>
</dbReference>
<feature type="compositionally biased region" description="Basic and acidic residues" evidence="1">
    <location>
        <begin position="867"/>
        <end position="888"/>
    </location>
</feature>
<dbReference type="SUPFAM" id="SSF48065">
    <property type="entry name" value="DBL homology domain (DH-domain)"/>
    <property type="match status" value="1"/>
</dbReference>
<dbReference type="Proteomes" id="UP000029964">
    <property type="component" value="Unassembled WGS sequence"/>
</dbReference>